<dbReference type="AlphaFoldDB" id="A0A317EHQ2"/>
<name>A0A317EHQ2_9SPHI</name>
<feature type="region of interest" description="Disordered" evidence="1">
    <location>
        <begin position="1"/>
        <end position="30"/>
    </location>
</feature>
<sequence>MITEKPLTSYPDKELDSETEHDLMGPSKLPDGMEKVSISTIAFGADHSTDRLHDDQLGLIPDVIWELRQIFELLAKQDGNKSDFFRMVEILGDKYGRIGSNPNISQVNLFIREHAPFSLSAAELENLWD</sequence>
<keyword evidence="3" id="KW-1185">Reference proteome</keyword>
<proteinExistence type="predicted"/>
<evidence type="ECO:0000256" key="1">
    <source>
        <dbReference type="SAM" id="MobiDB-lite"/>
    </source>
</evidence>
<dbReference type="EMBL" id="QGNZ01000004">
    <property type="protein sequence ID" value="PWS26182.1"/>
    <property type="molecule type" value="Genomic_DNA"/>
</dbReference>
<accession>A0A317EHQ2</accession>
<protein>
    <submittedName>
        <fullName evidence="2">Uncharacterized protein</fullName>
    </submittedName>
</protein>
<evidence type="ECO:0000313" key="3">
    <source>
        <dbReference type="Proteomes" id="UP000245379"/>
    </source>
</evidence>
<reference evidence="2 3" key="1">
    <citation type="submission" date="2018-05" db="EMBL/GenBank/DDBJ databases">
        <title>Pedobacter paludis sp. nov., isolated from wetland soil.</title>
        <authorList>
            <person name="Zhang Y."/>
            <person name="Wang G."/>
        </authorList>
    </citation>
    <scope>NUCLEOTIDE SEQUENCE [LARGE SCALE GENOMIC DNA]</scope>
    <source>
        <strain evidence="2 3">KCTC22721</strain>
    </source>
</reference>
<feature type="compositionally biased region" description="Basic and acidic residues" evidence="1">
    <location>
        <begin position="11"/>
        <end position="23"/>
    </location>
</feature>
<gene>
    <name evidence="2" type="ORF">DHW03_15415</name>
</gene>
<dbReference type="Proteomes" id="UP000245379">
    <property type="component" value="Unassembled WGS sequence"/>
</dbReference>
<evidence type="ECO:0000313" key="2">
    <source>
        <dbReference type="EMBL" id="PWS26182.1"/>
    </source>
</evidence>
<organism evidence="2 3">
    <name type="scientific">Pedobacter yonginense</name>
    <dbReference type="NCBI Taxonomy" id="651869"/>
    <lineage>
        <taxon>Bacteria</taxon>
        <taxon>Pseudomonadati</taxon>
        <taxon>Bacteroidota</taxon>
        <taxon>Sphingobacteriia</taxon>
        <taxon>Sphingobacteriales</taxon>
        <taxon>Sphingobacteriaceae</taxon>
        <taxon>Pedobacter</taxon>
    </lineage>
</organism>
<comment type="caution">
    <text evidence="2">The sequence shown here is derived from an EMBL/GenBank/DDBJ whole genome shotgun (WGS) entry which is preliminary data.</text>
</comment>